<reference evidence="1" key="1">
    <citation type="submission" date="2020-11" db="EMBL/GenBank/DDBJ databases">
        <authorList>
            <consortium name="DOE Joint Genome Institute"/>
            <person name="Ahrendt S."/>
            <person name="Riley R."/>
            <person name="Andreopoulos W."/>
            <person name="Labutti K."/>
            <person name="Pangilinan J."/>
            <person name="Ruiz-Duenas F.J."/>
            <person name="Barrasa J.M."/>
            <person name="Sanchez-Garcia M."/>
            <person name="Camarero S."/>
            <person name="Miyauchi S."/>
            <person name="Serrano A."/>
            <person name="Linde D."/>
            <person name="Babiker R."/>
            <person name="Drula E."/>
            <person name="Ayuso-Fernandez I."/>
            <person name="Pacheco R."/>
            <person name="Padilla G."/>
            <person name="Ferreira P."/>
            <person name="Barriuso J."/>
            <person name="Kellner H."/>
            <person name="Castanera R."/>
            <person name="Alfaro M."/>
            <person name="Ramirez L."/>
            <person name="Pisabarro A.G."/>
            <person name="Kuo A."/>
            <person name="Tritt A."/>
            <person name="Lipzen A."/>
            <person name="He G."/>
            <person name="Yan M."/>
            <person name="Ng V."/>
            <person name="Cullen D."/>
            <person name="Martin F."/>
            <person name="Rosso M.-N."/>
            <person name="Henrissat B."/>
            <person name="Hibbett D."/>
            <person name="Martinez A.T."/>
            <person name="Grigoriev I.V."/>
        </authorList>
    </citation>
    <scope>NUCLEOTIDE SEQUENCE</scope>
    <source>
        <strain evidence="1">CBS 506.95</strain>
    </source>
</reference>
<dbReference type="AlphaFoldDB" id="A0A9P6EJ06"/>
<comment type="caution">
    <text evidence="1">The sequence shown here is derived from an EMBL/GenBank/DDBJ whole genome shotgun (WGS) entry which is preliminary data.</text>
</comment>
<proteinExistence type="predicted"/>
<gene>
    <name evidence="1" type="ORF">CPB83DRAFT_852170</name>
</gene>
<sequence>MATPTQGPSTRSLPDGQLTTVTNITKSRFQNTKQSVDANANAIDALNGQTMQIALLGEVGTKQEIADLRQQMRDQDQKHKEGISEIQGILDDFLKTQVVNSMRKQVEREITGQIDELVKEQVAECLKAHIPHDLQEEVAGSRRELEELNLALHNSESRRANGTLRSNKPDDLLATLLMPNGNASSHFPKDLRSLFSLDAETLKLLMEDYGIPNSSHKRDYNLNRFMQFCGVRYQLVEQYTPSCTSQNY</sequence>
<protein>
    <submittedName>
        <fullName evidence="1">Uncharacterized protein</fullName>
    </submittedName>
</protein>
<accession>A0A9P6EJ06</accession>
<evidence type="ECO:0000313" key="1">
    <source>
        <dbReference type="EMBL" id="KAF9529783.1"/>
    </source>
</evidence>
<organism evidence="1 2">
    <name type="scientific">Crepidotus variabilis</name>
    <dbReference type="NCBI Taxonomy" id="179855"/>
    <lineage>
        <taxon>Eukaryota</taxon>
        <taxon>Fungi</taxon>
        <taxon>Dikarya</taxon>
        <taxon>Basidiomycota</taxon>
        <taxon>Agaricomycotina</taxon>
        <taxon>Agaricomycetes</taxon>
        <taxon>Agaricomycetidae</taxon>
        <taxon>Agaricales</taxon>
        <taxon>Agaricineae</taxon>
        <taxon>Crepidotaceae</taxon>
        <taxon>Crepidotus</taxon>
    </lineage>
</organism>
<evidence type="ECO:0000313" key="2">
    <source>
        <dbReference type="Proteomes" id="UP000807306"/>
    </source>
</evidence>
<dbReference type="EMBL" id="MU157844">
    <property type="protein sequence ID" value="KAF9529783.1"/>
    <property type="molecule type" value="Genomic_DNA"/>
</dbReference>
<dbReference type="Proteomes" id="UP000807306">
    <property type="component" value="Unassembled WGS sequence"/>
</dbReference>
<keyword evidence="2" id="KW-1185">Reference proteome</keyword>
<name>A0A9P6EJ06_9AGAR</name>
<dbReference type="OrthoDB" id="3235759at2759"/>